<evidence type="ECO:0000313" key="2">
    <source>
        <dbReference type="EMBL" id="TQM68862.1"/>
    </source>
</evidence>
<dbReference type="SUPFAM" id="SSF55469">
    <property type="entry name" value="FMN-dependent nitroreductase-like"/>
    <property type="match status" value="1"/>
</dbReference>
<feature type="region of interest" description="Disordered" evidence="1">
    <location>
        <begin position="45"/>
        <end position="66"/>
    </location>
</feature>
<dbReference type="GO" id="GO:0016491">
    <property type="term" value="F:oxidoreductase activity"/>
    <property type="evidence" value="ECO:0007669"/>
    <property type="project" value="InterPro"/>
</dbReference>
<dbReference type="EMBL" id="VFPO01000001">
    <property type="protein sequence ID" value="TQM68862.1"/>
    <property type="molecule type" value="Genomic_DNA"/>
</dbReference>
<comment type="caution">
    <text evidence="2">The sequence shown here is derived from an EMBL/GenBank/DDBJ whole genome shotgun (WGS) entry which is preliminary data.</text>
</comment>
<evidence type="ECO:0000256" key="1">
    <source>
        <dbReference type="SAM" id="MobiDB-lite"/>
    </source>
</evidence>
<dbReference type="InterPro" id="IPR000415">
    <property type="entry name" value="Nitroreductase-like"/>
</dbReference>
<proteinExistence type="predicted"/>
<evidence type="ECO:0000313" key="3">
    <source>
        <dbReference type="Proteomes" id="UP000316706"/>
    </source>
</evidence>
<dbReference type="AlphaFoldDB" id="A0A543IE54"/>
<dbReference type="Proteomes" id="UP000316706">
    <property type="component" value="Unassembled WGS sequence"/>
</dbReference>
<accession>A0A543IE54</accession>
<name>A0A543IE54_9ACTN</name>
<sequence>MRLRSPVQTVKSHHRRLVASLSSGHDNLPSDLALHALCGSRHSGVPCADSRSRDVPRHGCGRPKGRPGRGLEECLVSVPVTTRAPAERLVIAATMGPTVHDVHAWRFKVVPDLIELHADPVRFRQKGDPGGRGLHLSSGAALVNLRLAAAQLGHEAVVRLLPDAERPFVLASVRLAGRHRTTRDERLLYAATLRPVGVRRPTSYAKPPGRLVNELGEVVRLEGAALHPLPSPPGTLAQRAVLTTFGDSPAEWIRAGQALQRLLLTGTVRGISTSFQVCTDFQRADVHGAEELTRPGEVPQVLVELAQTMDARHLLKPAVSRQDEGQGHPQRVGHPL</sequence>
<protein>
    <submittedName>
        <fullName evidence="2">Uncharacterized protein</fullName>
    </submittedName>
</protein>
<organism evidence="2 3">
    <name type="scientific">Actinomadura hallensis</name>
    <dbReference type="NCBI Taxonomy" id="337895"/>
    <lineage>
        <taxon>Bacteria</taxon>
        <taxon>Bacillati</taxon>
        <taxon>Actinomycetota</taxon>
        <taxon>Actinomycetes</taxon>
        <taxon>Streptosporangiales</taxon>
        <taxon>Thermomonosporaceae</taxon>
        <taxon>Actinomadura</taxon>
    </lineage>
</organism>
<gene>
    <name evidence="2" type="ORF">FHX41_2533</name>
</gene>
<reference evidence="2 3" key="1">
    <citation type="submission" date="2019-06" db="EMBL/GenBank/DDBJ databases">
        <title>Sequencing the genomes of 1000 actinobacteria strains.</title>
        <authorList>
            <person name="Klenk H.-P."/>
        </authorList>
    </citation>
    <scope>NUCLEOTIDE SEQUENCE [LARGE SCALE GENOMIC DNA]</scope>
    <source>
        <strain evidence="2 3">DSM 45043</strain>
    </source>
</reference>
<keyword evidence="3" id="KW-1185">Reference proteome</keyword>
<dbReference type="Gene3D" id="3.40.109.10">
    <property type="entry name" value="NADH Oxidase"/>
    <property type="match status" value="1"/>
</dbReference>